<dbReference type="Proteomes" id="UP001163823">
    <property type="component" value="Chromosome 4"/>
</dbReference>
<dbReference type="PANTHER" id="PTHR21530">
    <property type="entry name" value="PHEROMONE SHUTDOWN PROTEIN"/>
    <property type="match status" value="1"/>
</dbReference>
<reference evidence="1" key="1">
    <citation type="journal article" date="2023" name="Science">
        <title>Elucidation of the pathway for biosynthesis of saponin adjuvants from the soapbark tree.</title>
        <authorList>
            <person name="Reed J."/>
            <person name="Orme A."/>
            <person name="El-Demerdash A."/>
            <person name="Owen C."/>
            <person name="Martin L.B.B."/>
            <person name="Misra R.C."/>
            <person name="Kikuchi S."/>
            <person name="Rejzek M."/>
            <person name="Martin A.C."/>
            <person name="Harkess A."/>
            <person name="Leebens-Mack J."/>
            <person name="Louveau T."/>
            <person name="Stephenson M.J."/>
            <person name="Osbourn A."/>
        </authorList>
    </citation>
    <scope>NUCLEOTIDE SEQUENCE</scope>
    <source>
        <strain evidence="1">S10</strain>
    </source>
</reference>
<accession>A0AAD7M7G8</accession>
<gene>
    <name evidence="1" type="ORF">O6P43_008266</name>
</gene>
<proteinExistence type="predicted"/>
<dbReference type="InterPro" id="IPR046345">
    <property type="entry name" value="TraB_PrgY-like"/>
</dbReference>
<dbReference type="EMBL" id="JARAOO010000004">
    <property type="protein sequence ID" value="KAJ7970015.1"/>
    <property type="molecule type" value="Genomic_DNA"/>
</dbReference>
<protein>
    <submittedName>
        <fullName evidence="1">TraB domain-containing protein</fullName>
    </submittedName>
</protein>
<organism evidence="1 2">
    <name type="scientific">Quillaja saponaria</name>
    <name type="common">Soap bark tree</name>
    <dbReference type="NCBI Taxonomy" id="32244"/>
    <lineage>
        <taxon>Eukaryota</taxon>
        <taxon>Viridiplantae</taxon>
        <taxon>Streptophyta</taxon>
        <taxon>Embryophyta</taxon>
        <taxon>Tracheophyta</taxon>
        <taxon>Spermatophyta</taxon>
        <taxon>Magnoliopsida</taxon>
        <taxon>eudicotyledons</taxon>
        <taxon>Gunneridae</taxon>
        <taxon>Pentapetalae</taxon>
        <taxon>rosids</taxon>
        <taxon>fabids</taxon>
        <taxon>Fabales</taxon>
        <taxon>Quillajaceae</taxon>
        <taxon>Quillaja</taxon>
    </lineage>
</organism>
<dbReference type="CDD" id="cd14726">
    <property type="entry name" value="TraB_PrgY-like"/>
    <property type="match status" value="1"/>
</dbReference>
<dbReference type="InterPro" id="IPR002816">
    <property type="entry name" value="TraB/PrgY/GumN_fam"/>
</dbReference>
<evidence type="ECO:0000313" key="1">
    <source>
        <dbReference type="EMBL" id="KAJ7970015.1"/>
    </source>
</evidence>
<dbReference type="KEGG" id="qsa:O6P43_008266"/>
<name>A0AAD7M7G8_QUISA</name>
<dbReference type="AlphaFoldDB" id="A0AAD7M7G8"/>
<dbReference type="Pfam" id="PF01963">
    <property type="entry name" value="TraB_PrgY_gumN"/>
    <property type="match status" value="1"/>
</dbReference>
<keyword evidence="2" id="KW-1185">Reference proteome</keyword>
<evidence type="ECO:0000313" key="2">
    <source>
        <dbReference type="Proteomes" id="UP001163823"/>
    </source>
</evidence>
<comment type="caution">
    <text evidence="1">The sequence shown here is derived from an EMBL/GenBank/DDBJ whole genome shotgun (WGS) entry which is preliminary data.</text>
</comment>
<sequence length="417" mass="46361">MCYQQQGRQLLPKFLLVHYLWSSQCNFEKPHVVLSLSSMATTKTFPIFMTNPVFLTTKPFRPFKVSIKPPPPDFDFTSEISQDSRTTIAQIHPELLDLADNGTLVLIEKKQFGPVPAWRTEFVEPEVIWLVGTSHISKESAMDVERVVRAVKPDNVVVELCRSRAGIMYTSSNGELGKQLKSNVFSLSGPGFFGAVGRSLDLGGQIALALRLLLAVFSSKISSDVDRPFGDEFRAARKASEEVGAQIVLGDRPIEITLQKAWNALKWSERLSLLIAVVRGITSSSNKSKNNLKDRADSDDGPLQLYEQLSFSYPSLLQPLIHERDTYLAWSLKRSKAVKDCKSVVGVIGKGHVNGVIYALVSDLGDLRFRDLVGKKTFSGGSNSWVTGLLESLVRDTIIGILLWAFYEQFKGLLVDH</sequence>
<dbReference type="PANTHER" id="PTHR21530:SF0">
    <property type="entry name" value="TRAB FAMILY PROTEIN"/>
    <property type="match status" value="1"/>
</dbReference>